<evidence type="ECO:0000256" key="3">
    <source>
        <dbReference type="ARBA" id="ARBA00004613"/>
    </source>
</evidence>
<evidence type="ECO:0000256" key="4">
    <source>
        <dbReference type="ARBA" id="ARBA00022525"/>
    </source>
</evidence>
<reference evidence="8 9" key="1">
    <citation type="submission" date="2015-11" db="EMBL/GenBank/DDBJ databases">
        <title>Genomic analysis of 38 Legionella species identifies large and diverse effector repertoires.</title>
        <authorList>
            <person name="Burstein D."/>
            <person name="Amaro F."/>
            <person name="Zusman T."/>
            <person name="Lifshitz Z."/>
            <person name="Cohen O."/>
            <person name="Gilbert J.A."/>
            <person name="Pupko T."/>
            <person name="Shuman H.A."/>
            <person name="Segal G."/>
        </authorList>
    </citation>
    <scope>NUCLEOTIDE SEQUENCE [LARGE SCALE GENOMIC DNA]</scope>
    <source>
        <strain evidence="8 9">PX-1-G2-E2</strain>
    </source>
</reference>
<dbReference type="PANTHER" id="PTHR11319:SF35">
    <property type="entry name" value="OUTER MEMBRANE PROTEIN PMPC-RELATED"/>
    <property type="match status" value="1"/>
</dbReference>
<dbReference type="SUPFAM" id="SSF51126">
    <property type="entry name" value="Pectin lyase-like"/>
    <property type="match status" value="2"/>
</dbReference>
<proteinExistence type="predicted"/>
<comment type="caution">
    <text evidence="8">The sequence shown here is derived from an EMBL/GenBank/DDBJ whole genome shotgun (WGS) entry which is preliminary data.</text>
</comment>
<evidence type="ECO:0000256" key="6">
    <source>
        <dbReference type="ARBA" id="ARBA00023136"/>
    </source>
</evidence>
<dbReference type="PATRIC" id="fig|466.6.peg.2099"/>
<dbReference type="RefSeq" id="WP_058452727.1">
    <property type="nucleotide sequence ID" value="NZ_CAAAIB010000002.1"/>
</dbReference>
<evidence type="ECO:0000256" key="5">
    <source>
        <dbReference type="ARBA" id="ARBA00022729"/>
    </source>
</evidence>
<dbReference type="InterPro" id="IPR011050">
    <property type="entry name" value="Pectin_lyase_fold/virulence"/>
</dbReference>
<dbReference type="NCBIfam" id="TIGR01376">
    <property type="entry name" value="POMP_repeat"/>
    <property type="match status" value="1"/>
</dbReference>
<dbReference type="InterPro" id="IPR003368">
    <property type="entry name" value="POMP_repeat"/>
</dbReference>
<dbReference type="PANTHER" id="PTHR11319">
    <property type="entry name" value="G PROTEIN-COUPLED RECEPTOR-RELATED"/>
    <property type="match status" value="1"/>
</dbReference>
<dbReference type="GO" id="GO:0005576">
    <property type="term" value="C:extracellular region"/>
    <property type="evidence" value="ECO:0007669"/>
    <property type="project" value="UniProtKB-SubCell"/>
</dbReference>
<dbReference type="GO" id="GO:0009279">
    <property type="term" value="C:cell outer membrane"/>
    <property type="evidence" value="ECO:0007669"/>
    <property type="project" value="UniProtKB-SubCell"/>
</dbReference>
<keyword evidence="6" id="KW-0472">Membrane</keyword>
<dbReference type="Proteomes" id="UP000054908">
    <property type="component" value="Unassembled WGS sequence"/>
</dbReference>
<evidence type="ECO:0000313" key="8">
    <source>
        <dbReference type="EMBL" id="KTD25622.1"/>
    </source>
</evidence>
<dbReference type="STRING" id="466.Lmac_1986"/>
<protein>
    <submittedName>
        <fullName evidence="8">Uncharacterized protein</fullName>
    </submittedName>
</protein>
<evidence type="ECO:0000313" key="9">
    <source>
        <dbReference type="Proteomes" id="UP000054908"/>
    </source>
</evidence>
<comment type="subcellular location">
    <subcellularLocation>
        <location evidence="1">Cell envelope</location>
    </subcellularLocation>
    <subcellularLocation>
        <location evidence="2">Cell outer membrane</location>
    </subcellularLocation>
    <subcellularLocation>
        <location evidence="3">Secreted</location>
    </subcellularLocation>
</comment>
<dbReference type="EMBL" id="LNYL01000044">
    <property type="protein sequence ID" value="KTD25622.1"/>
    <property type="molecule type" value="Genomic_DNA"/>
</dbReference>
<keyword evidence="5" id="KW-0732">Signal</keyword>
<name>A0A0W0W130_9GAMM</name>
<dbReference type="Pfam" id="PF02415">
    <property type="entry name" value="Chlam_PMP"/>
    <property type="match status" value="1"/>
</dbReference>
<sequence length="658" mass="68345">MQLLNLLPRLSLSLIIFGFLTLVQAAGSGFVDKLPNTAVCNQDNLSQCSQPSLPIINDYATTLYVNGNRPENGNGSSWLNAFNNLDSALEAAAIYPHPVEIWVATGVYKPSQVYAPQGVIGGAYGVNTPKLRTFNLPSDTAIFGGFSGNEISREERNGVLYPTILCGDMTSSCLTPYIPNSNNDRVWHVLTAGSDLFPGTGVKNVRLDNLIVRGGYANGPDNGILGAHNVLQSLSYEHAAGGGLLARYGSTIELNGMLFDQNSSDGSTATVSEILEGGLLVLASGGGAVAAIDPNSFISITKSRFTNNTALFPGGSGGALENLMGASYSISLSQFDQNSSSRNGGAIRSKDAGDINVLSCYFNNNVVGPVPDASGGAIGIINSNLSVYNSTFAENSTASTGFGGGAIFFHIPFNDGNPHFLNVTLSTFITNFAAAFGGGGINVFGILPNSGSQAMISNCEFTNNIGGVGGAIYLDSIATKITNSTFVANKAQVQGGAIFSSNFGNAIFNSAIPTLAQISNNRFLNNTIVGVPGGIFPPLAFFNFIANTFSHNASSVISMAPGGGAIAVEFLGNAQIFGNTFTQNIALSSPLEEYSRGGALLVGGGIGTPLIMNLAHACIASNLFSDNQANSDYNISVYNPANIPDGVTLSTCPFFAKK</sequence>
<evidence type="ECO:0000256" key="1">
    <source>
        <dbReference type="ARBA" id="ARBA00004196"/>
    </source>
</evidence>
<keyword evidence="4" id="KW-0964">Secreted</keyword>
<keyword evidence="9" id="KW-1185">Reference proteome</keyword>
<accession>A0A0W0W130</accession>
<evidence type="ECO:0000256" key="2">
    <source>
        <dbReference type="ARBA" id="ARBA00004442"/>
    </source>
</evidence>
<keyword evidence="7" id="KW-0998">Cell outer membrane</keyword>
<evidence type="ECO:0000256" key="7">
    <source>
        <dbReference type="ARBA" id="ARBA00023237"/>
    </source>
</evidence>
<dbReference type="AlphaFoldDB" id="A0A0W0W130"/>
<gene>
    <name evidence="8" type="ORF">Lmac_1986</name>
</gene>
<organism evidence="8 9">
    <name type="scientific">Legionella maceachernii</name>
    <dbReference type="NCBI Taxonomy" id="466"/>
    <lineage>
        <taxon>Bacteria</taxon>
        <taxon>Pseudomonadati</taxon>
        <taxon>Pseudomonadota</taxon>
        <taxon>Gammaproteobacteria</taxon>
        <taxon>Legionellales</taxon>
        <taxon>Legionellaceae</taxon>
        <taxon>Legionella</taxon>
    </lineage>
</organism>